<feature type="transmembrane region" description="Helical" evidence="1">
    <location>
        <begin position="12"/>
        <end position="29"/>
    </location>
</feature>
<evidence type="ECO:0000313" key="2">
    <source>
        <dbReference type="EMBL" id="MDF9299800.1"/>
    </source>
</evidence>
<feature type="transmembrane region" description="Helical" evidence="1">
    <location>
        <begin position="62"/>
        <end position="86"/>
    </location>
</feature>
<sequence>MQTITFRRFSFLQRLLINTIMLLALAGLFKQGLYISNLFTAVLAALILGVLNALVKPVLQILALPFTVLTFGIFGLIVNGIVLWMASAIVGDGFRFASFGWAVFIAIIMSLVNLIISSYFSRRDSDINKED</sequence>
<keyword evidence="3" id="KW-1185">Reference proteome</keyword>
<evidence type="ECO:0000313" key="3">
    <source>
        <dbReference type="Proteomes" id="UP001146336"/>
    </source>
</evidence>
<feature type="transmembrane region" description="Helical" evidence="1">
    <location>
        <begin position="98"/>
        <end position="120"/>
    </location>
</feature>
<reference evidence="2" key="1">
    <citation type="submission" date="2023-03" db="EMBL/GenBank/DDBJ databases">
        <title>Comparative genomics of Weissella fermenti BK2, and weissella type species.</title>
        <authorList>
            <person name="Lee J.K."/>
            <person name="Baek J.H."/>
            <person name="Kim J.M."/>
            <person name="Choi D.G."/>
            <person name="Jeon C.O."/>
        </authorList>
    </citation>
    <scope>NUCLEOTIDE SEQUENCE</scope>
    <source>
        <strain evidence="2">BK2</strain>
    </source>
</reference>
<dbReference type="GeneID" id="57979430"/>
<gene>
    <name evidence="2" type="ORF">OIT47_005855</name>
</gene>
<dbReference type="InterPro" id="IPR007165">
    <property type="entry name" value="Phage_holin_4_2"/>
</dbReference>
<dbReference type="Proteomes" id="UP001146336">
    <property type="component" value="Unassembled WGS sequence"/>
</dbReference>
<keyword evidence="1" id="KW-0472">Membrane</keyword>
<feature type="transmembrane region" description="Helical" evidence="1">
    <location>
        <begin position="35"/>
        <end position="55"/>
    </location>
</feature>
<evidence type="ECO:0000256" key="1">
    <source>
        <dbReference type="SAM" id="Phobius"/>
    </source>
</evidence>
<name>A0ABT6D2S6_9LACO</name>
<dbReference type="Pfam" id="PF04020">
    <property type="entry name" value="Phage_holin_4_2"/>
    <property type="match status" value="1"/>
</dbReference>
<keyword evidence="1" id="KW-0812">Transmembrane</keyword>
<proteinExistence type="predicted"/>
<dbReference type="EMBL" id="JAOZFC020000001">
    <property type="protein sequence ID" value="MDF9299800.1"/>
    <property type="molecule type" value="Genomic_DNA"/>
</dbReference>
<organism evidence="2 3">
    <name type="scientific">Weissella fermenti</name>
    <dbReference type="NCBI Taxonomy" id="2987699"/>
    <lineage>
        <taxon>Bacteria</taxon>
        <taxon>Bacillati</taxon>
        <taxon>Bacillota</taxon>
        <taxon>Bacilli</taxon>
        <taxon>Lactobacillales</taxon>
        <taxon>Lactobacillaceae</taxon>
        <taxon>Weissella</taxon>
    </lineage>
</organism>
<dbReference type="RefSeq" id="WP_003608084.1">
    <property type="nucleotide sequence ID" value="NZ_JAOZFC020000001.1"/>
</dbReference>
<keyword evidence="1" id="KW-1133">Transmembrane helix</keyword>
<protein>
    <submittedName>
        <fullName evidence="2">Phage holin family protein</fullName>
    </submittedName>
</protein>
<accession>A0ABT6D2S6</accession>
<dbReference type="PANTHER" id="PTHR37309">
    <property type="entry name" value="SLR0284 PROTEIN"/>
    <property type="match status" value="1"/>
</dbReference>
<dbReference type="PANTHER" id="PTHR37309:SF1">
    <property type="entry name" value="SLR0284 PROTEIN"/>
    <property type="match status" value="1"/>
</dbReference>
<comment type="caution">
    <text evidence="2">The sequence shown here is derived from an EMBL/GenBank/DDBJ whole genome shotgun (WGS) entry which is preliminary data.</text>
</comment>